<keyword evidence="9" id="KW-1185">Reference proteome</keyword>
<dbReference type="PANTHER" id="PTHR43133:SF8">
    <property type="entry name" value="RNA POLYMERASE SIGMA FACTOR HI_1459-RELATED"/>
    <property type="match status" value="1"/>
</dbReference>
<feature type="domain" description="RNA polymerase sigma-70 region 2" evidence="5">
    <location>
        <begin position="26"/>
        <end position="89"/>
    </location>
</feature>
<dbReference type="EMBL" id="CP071880">
    <property type="protein sequence ID" value="QTE50266.1"/>
    <property type="molecule type" value="Genomic_DNA"/>
</dbReference>
<keyword evidence="3" id="KW-0238">DNA-binding</keyword>
<dbReference type="PANTHER" id="PTHR43133">
    <property type="entry name" value="RNA POLYMERASE ECF-TYPE SIGMA FACTO"/>
    <property type="match status" value="1"/>
</dbReference>
<reference evidence="7 9" key="2">
    <citation type="submission" date="2021-03" db="EMBL/GenBank/DDBJ databases">
        <title>Mucilaginibacter strains isolated from gold and copper mining confer multi heavy-metal resistance.</title>
        <authorList>
            <person name="Li Y."/>
        </authorList>
    </citation>
    <scope>NUCLEOTIDE SEQUENCE [LARGE SCALE GENOMIC DNA]</scope>
    <source>
        <strain evidence="7 9">P2-4</strain>
    </source>
</reference>
<dbReference type="EMBL" id="CP043451">
    <property type="protein sequence ID" value="QEM07184.1"/>
    <property type="molecule type" value="Genomic_DNA"/>
</dbReference>
<evidence type="ECO:0000313" key="7">
    <source>
        <dbReference type="EMBL" id="QTE50266.1"/>
    </source>
</evidence>
<sequence>MESNKLSQPTLNSYFGSVNPECWNDQYSDYLHRYARRKLNDEDLVKDIVQDTFLTAFEQVSKFGYRSTEKTWLIGILRIKILLAYRKRANERIFFSDELTLGISTDKHSKSEKLLNVHTAVFIDDPIDKKALAATVCRTISDFPFAWRAVFISRYVEERRSGEICKSLELTQTQYWMICHRLRVGLRASLLKAGFER</sequence>
<evidence type="ECO:0000259" key="5">
    <source>
        <dbReference type="Pfam" id="PF04542"/>
    </source>
</evidence>
<dbReference type="AlphaFoldDB" id="A0AAE6JK17"/>
<evidence type="ECO:0000313" key="9">
    <source>
        <dbReference type="Proteomes" id="UP000663940"/>
    </source>
</evidence>
<dbReference type="InterPro" id="IPR039425">
    <property type="entry name" value="RNA_pol_sigma-70-like"/>
</dbReference>
<dbReference type="InterPro" id="IPR007627">
    <property type="entry name" value="RNA_pol_sigma70_r2"/>
</dbReference>
<dbReference type="Proteomes" id="UP000250557">
    <property type="component" value="Chromosome"/>
</dbReference>
<dbReference type="Pfam" id="PF04542">
    <property type="entry name" value="Sigma70_r2"/>
    <property type="match status" value="1"/>
</dbReference>
<dbReference type="Gene3D" id="1.10.1740.10">
    <property type="match status" value="1"/>
</dbReference>
<protein>
    <submittedName>
        <fullName evidence="6">Sigma-70 family RNA polymerase sigma factor</fullName>
    </submittedName>
</protein>
<name>A0AAE6JK17_9SPHI</name>
<evidence type="ECO:0000256" key="2">
    <source>
        <dbReference type="ARBA" id="ARBA00023082"/>
    </source>
</evidence>
<dbReference type="SUPFAM" id="SSF88946">
    <property type="entry name" value="Sigma2 domain of RNA polymerase sigma factors"/>
    <property type="match status" value="1"/>
</dbReference>
<keyword evidence="4" id="KW-0804">Transcription</keyword>
<dbReference type="Proteomes" id="UP000663940">
    <property type="component" value="Chromosome"/>
</dbReference>
<evidence type="ECO:0000256" key="3">
    <source>
        <dbReference type="ARBA" id="ARBA00023125"/>
    </source>
</evidence>
<dbReference type="GO" id="GO:0006352">
    <property type="term" value="P:DNA-templated transcription initiation"/>
    <property type="evidence" value="ECO:0007669"/>
    <property type="project" value="InterPro"/>
</dbReference>
<keyword evidence="1" id="KW-0805">Transcription regulation</keyword>
<organism evidence="6 8">
    <name type="scientific">Mucilaginibacter rubeus</name>
    <dbReference type="NCBI Taxonomy" id="2027860"/>
    <lineage>
        <taxon>Bacteria</taxon>
        <taxon>Pseudomonadati</taxon>
        <taxon>Bacteroidota</taxon>
        <taxon>Sphingobacteriia</taxon>
        <taxon>Sphingobacteriales</taxon>
        <taxon>Sphingobacteriaceae</taxon>
        <taxon>Mucilaginibacter</taxon>
    </lineage>
</organism>
<dbReference type="InterPro" id="IPR013325">
    <property type="entry name" value="RNA_pol_sigma_r2"/>
</dbReference>
<dbReference type="GO" id="GO:0016987">
    <property type="term" value="F:sigma factor activity"/>
    <property type="evidence" value="ECO:0007669"/>
    <property type="project" value="UniProtKB-KW"/>
</dbReference>
<evidence type="ECO:0000256" key="1">
    <source>
        <dbReference type="ARBA" id="ARBA00023015"/>
    </source>
</evidence>
<reference evidence="6 8" key="1">
    <citation type="submission" date="2019-08" db="EMBL/GenBank/DDBJ databases">
        <title>Comparative genome analysis confer to the adaptation heavy metal polluted environment.</title>
        <authorList>
            <person name="Li Y."/>
        </authorList>
    </citation>
    <scope>NUCLEOTIDE SEQUENCE [LARGE SCALE GENOMIC DNA]</scope>
    <source>
        <strain evidence="6 8">P2</strain>
    </source>
</reference>
<evidence type="ECO:0000256" key="4">
    <source>
        <dbReference type="ARBA" id="ARBA00023163"/>
    </source>
</evidence>
<proteinExistence type="predicted"/>
<evidence type="ECO:0000313" key="8">
    <source>
        <dbReference type="Proteomes" id="UP000250557"/>
    </source>
</evidence>
<evidence type="ECO:0000313" key="6">
    <source>
        <dbReference type="EMBL" id="QEM07184.1"/>
    </source>
</evidence>
<keyword evidence="2" id="KW-0731">Sigma factor</keyword>
<dbReference type="RefSeq" id="WP_112652567.1">
    <property type="nucleotide sequence ID" value="NZ_CP043451.1"/>
</dbReference>
<dbReference type="GO" id="GO:0003677">
    <property type="term" value="F:DNA binding"/>
    <property type="evidence" value="ECO:0007669"/>
    <property type="project" value="UniProtKB-KW"/>
</dbReference>
<dbReference type="InterPro" id="IPR014284">
    <property type="entry name" value="RNA_pol_sigma-70_dom"/>
</dbReference>
<gene>
    <name evidence="6" type="ORF">DIU31_028165</name>
    <name evidence="7" type="ORF">J3L21_32850</name>
</gene>
<accession>A0AAE6JK17</accession>
<dbReference type="NCBIfam" id="TIGR02937">
    <property type="entry name" value="sigma70-ECF"/>
    <property type="match status" value="1"/>
</dbReference>